<dbReference type="NCBIfam" id="TIGR01930">
    <property type="entry name" value="AcCoA-C-Actrans"/>
    <property type="match status" value="1"/>
</dbReference>
<sequence length="392" mass="40960">MTEAVIVSTARTGLAKSWKGAFNMTHGATLGGHAVQHAIERAKIEPGEVEDILMGCANPEGATGANIARQIALRAGCPVTVPGATVNRFCSSGLQTIAMAAQRVIADEGDIFVAGGVESISCVQQEMNRHMMTEGWLNKHKPEIYWNMLQTAENVAKRYNIAKERMDEYGVQSQQRAAAAAAAGKFNDEIVPMTTVMGVADAKTGQLMTREVTISADEGIRPDTTLEGVAKIRSAVPGGVITAGNASQFSDGASAAVVMNGKVAAAKGLQPLGVFRGFAVAGCEPDEMGIGPVFAVPKLLKKAGLKVEDIGLWELNEAFAVQVLYCADKLGIPMDRLNVNGGAIAVGHPYGVSGARLVGHALIEGKRRGVKYVVVTMCIGGGQGAAGLFEVL</sequence>
<keyword evidence="5" id="KW-0276">Fatty acid metabolism</keyword>
<dbReference type="RefSeq" id="WP_065855074.1">
    <property type="nucleotide sequence ID" value="NZ_CP104381.1"/>
</dbReference>
<dbReference type="SUPFAM" id="SSF53901">
    <property type="entry name" value="Thiolase-like"/>
    <property type="match status" value="2"/>
</dbReference>
<dbReference type="InterPro" id="IPR016039">
    <property type="entry name" value="Thiolase-like"/>
</dbReference>
<evidence type="ECO:0000256" key="10">
    <source>
        <dbReference type="PIRSR" id="PIRSR000429-1"/>
    </source>
</evidence>
<feature type="active site" description="Acyl-thioester intermediate" evidence="10">
    <location>
        <position position="90"/>
    </location>
</feature>
<keyword evidence="6" id="KW-0809">Transit peptide</keyword>
<evidence type="ECO:0000256" key="8">
    <source>
        <dbReference type="ARBA" id="ARBA00023140"/>
    </source>
</evidence>
<dbReference type="InterPro" id="IPR020617">
    <property type="entry name" value="Thiolase_C"/>
</dbReference>
<dbReference type="InterPro" id="IPR020616">
    <property type="entry name" value="Thiolase_N"/>
</dbReference>
<dbReference type="Proteomes" id="UP000441032">
    <property type="component" value="Unassembled WGS sequence"/>
</dbReference>
<dbReference type="AlphaFoldDB" id="A0A7X2HR76"/>
<comment type="similarity">
    <text evidence="3 11">Belongs to the thiolase-like superfamily. Thiolase family.</text>
</comment>
<dbReference type="PROSITE" id="PS00737">
    <property type="entry name" value="THIOLASE_2"/>
    <property type="match status" value="1"/>
</dbReference>
<dbReference type="InterPro" id="IPR020613">
    <property type="entry name" value="Thiolase_CS"/>
</dbReference>
<evidence type="ECO:0000259" key="13">
    <source>
        <dbReference type="Pfam" id="PF02803"/>
    </source>
</evidence>
<dbReference type="PIRSF" id="PIRSF000429">
    <property type="entry name" value="Ac-CoA_Ac_transf"/>
    <property type="match status" value="1"/>
</dbReference>
<dbReference type="Pfam" id="PF02803">
    <property type="entry name" value="Thiolase_C"/>
    <property type="match status" value="1"/>
</dbReference>
<evidence type="ECO:0000256" key="9">
    <source>
        <dbReference type="ARBA" id="ARBA00023315"/>
    </source>
</evidence>
<dbReference type="GO" id="GO:0006635">
    <property type="term" value="P:fatty acid beta-oxidation"/>
    <property type="evidence" value="ECO:0007669"/>
    <property type="project" value="TreeGrafter"/>
</dbReference>
<feature type="domain" description="Thiolase C-terminal" evidence="13">
    <location>
        <begin position="270"/>
        <end position="390"/>
    </location>
</feature>
<evidence type="ECO:0000313" key="15">
    <source>
        <dbReference type="Proteomes" id="UP000441032"/>
    </source>
</evidence>
<dbReference type="PANTHER" id="PTHR43853">
    <property type="entry name" value="3-KETOACYL-COA THIOLASE, PEROXISOMAL"/>
    <property type="match status" value="1"/>
</dbReference>
<gene>
    <name evidence="14" type="ORF">GJQ57_21310</name>
</gene>
<evidence type="ECO:0000256" key="11">
    <source>
        <dbReference type="RuleBase" id="RU003557"/>
    </source>
</evidence>
<feature type="active site" description="Proton acceptor" evidence="10">
    <location>
        <position position="378"/>
    </location>
</feature>
<feature type="domain" description="Thiolase N-terminal" evidence="12">
    <location>
        <begin position="5"/>
        <end position="260"/>
    </location>
</feature>
<dbReference type="FunFam" id="3.40.47.10:FF:000010">
    <property type="entry name" value="Acetyl-CoA acetyltransferase (Thiolase)"/>
    <property type="match status" value="1"/>
</dbReference>
<dbReference type="GO" id="GO:0005737">
    <property type="term" value="C:cytoplasm"/>
    <property type="evidence" value="ECO:0007669"/>
    <property type="project" value="UniProtKB-ARBA"/>
</dbReference>
<evidence type="ECO:0000256" key="7">
    <source>
        <dbReference type="ARBA" id="ARBA00023098"/>
    </source>
</evidence>
<dbReference type="NCBIfam" id="NF005494">
    <property type="entry name" value="PRK07108.1"/>
    <property type="match status" value="1"/>
</dbReference>
<protein>
    <submittedName>
        <fullName evidence="14">Acetyl-CoA C-acyltransferase</fullName>
        <ecNumber evidence="14">2.3.1.16</ecNumber>
    </submittedName>
</protein>
<dbReference type="GO" id="GO:0010124">
    <property type="term" value="P:phenylacetate catabolic process"/>
    <property type="evidence" value="ECO:0007669"/>
    <property type="project" value="TreeGrafter"/>
</dbReference>
<keyword evidence="9 11" id="KW-0012">Acyltransferase</keyword>
<evidence type="ECO:0000256" key="1">
    <source>
        <dbReference type="ARBA" id="ARBA00004275"/>
    </source>
</evidence>
<comment type="pathway">
    <text evidence="2">Lipid metabolism.</text>
</comment>
<dbReference type="InterPro" id="IPR002155">
    <property type="entry name" value="Thiolase"/>
</dbReference>
<keyword evidence="4 11" id="KW-0808">Transferase</keyword>
<dbReference type="GO" id="GO:0003988">
    <property type="term" value="F:acetyl-CoA C-acyltransferase activity"/>
    <property type="evidence" value="ECO:0007669"/>
    <property type="project" value="UniProtKB-EC"/>
</dbReference>
<organism evidence="14 15">
    <name type="scientific">Ralstonia pickettii</name>
    <name type="common">Burkholderia pickettii</name>
    <dbReference type="NCBI Taxonomy" id="329"/>
    <lineage>
        <taxon>Bacteria</taxon>
        <taxon>Pseudomonadati</taxon>
        <taxon>Pseudomonadota</taxon>
        <taxon>Betaproteobacteria</taxon>
        <taxon>Burkholderiales</taxon>
        <taxon>Burkholderiaceae</taxon>
        <taxon>Ralstonia</taxon>
    </lineage>
</organism>
<evidence type="ECO:0000256" key="2">
    <source>
        <dbReference type="ARBA" id="ARBA00005189"/>
    </source>
</evidence>
<comment type="caution">
    <text evidence="14">The sequence shown here is derived from an EMBL/GenBank/DDBJ whole genome shotgun (WGS) entry which is preliminary data.</text>
</comment>
<reference evidence="14 15" key="1">
    <citation type="submission" date="2019-11" db="EMBL/GenBank/DDBJ databases">
        <title>Phenotypic characterization of an OXA-22 and OXA-60 co-producing Ralstonia pickettii clinical strain.</title>
        <authorList>
            <person name="He F."/>
        </authorList>
    </citation>
    <scope>NUCLEOTIDE SEQUENCE [LARGE SCALE GENOMIC DNA]</scope>
    <source>
        <strain evidence="14 15">PSLESD1</strain>
    </source>
</reference>
<dbReference type="PANTHER" id="PTHR43853:SF8">
    <property type="entry name" value="3-KETOACYL-COA THIOLASE, PEROXISOMAL"/>
    <property type="match status" value="1"/>
</dbReference>
<comment type="subcellular location">
    <subcellularLocation>
        <location evidence="1">Peroxisome</location>
    </subcellularLocation>
</comment>
<keyword evidence="7" id="KW-0443">Lipid metabolism</keyword>
<proteinExistence type="inferred from homology"/>
<dbReference type="Gene3D" id="3.40.47.10">
    <property type="match status" value="1"/>
</dbReference>
<dbReference type="EMBL" id="WJYN01000010">
    <property type="protein sequence ID" value="MRT01191.1"/>
    <property type="molecule type" value="Genomic_DNA"/>
</dbReference>
<evidence type="ECO:0000256" key="3">
    <source>
        <dbReference type="ARBA" id="ARBA00010982"/>
    </source>
</evidence>
<dbReference type="Pfam" id="PF00108">
    <property type="entry name" value="Thiolase_N"/>
    <property type="match status" value="1"/>
</dbReference>
<evidence type="ECO:0000259" key="12">
    <source>
        <dbReference type="Pfam" id="PF00108"/>
    </source>
</evidence>
<keyword evidence="8" id="KW-0576">Peroxisome</keyword>
<evidence type="ECO:0000256" key="4">
    <source>
        <dbReference type="ARBA" id="ARBA00022679"/>
    </source>
</evidence>
<dbReference type="EC" id="2.3.1.16" evidence="14"/>
<evidence type="ECO:0000256" key="6">
    <source>
        <dbReference type="ARBA" id="ARBA00022946"/>
    </source>
</evidence>
<dbReference type="InterPro" id="IPR050215">
    <property type="entry name" value="Thiolase-like_sf_Thiolase"/>
</dbReference>
<accession>A0A7X2HR76</accession>
<name>A0A7X2HR76_RALPI</name>
<dbReference type="PROSITE" id="PS00098">
    <property type="entry name" value="THIOLASE_1"/>
    <property type="match status" value="1"/>
</dbReference>
<dbReference type="InterPro" id="IPR020615">
    <property type="entry name" value="Thiolase_acyl_enz_int_AS"/>
</dbReference>
<feature type="active site" description="Proton acceptor" evidence="10">
    <location>
        <position position="348"/>
    </location>
</feature>
<evidence type="ECO:0000256" key="5">
    <source>
        <dbReference type="ARBA" id="ARBA00022832"/>
    </source>
</evidence>
<dbReference type="CDD" id="cd00751">
    <property type="entry name" value="thiolase"/>
    <property type="match status" value="1"/>
</dbReference>
<evidence type="ECO:0000313" key="14">
    <source>
        <dbReference type="EMBL" id="MRT01191.1"/>
    </source>
</evidence>